<proteinExistence type="predicted"/>
<dbReference type="EMBL" id="CAJVQB010067750">
    <property type="protein sequence ID" value="CAG8842047.1"/>
    <property type="molecule type" value="Genomic_DNA"/>
</dbReference>
<dbReference type="Proteomes" id="UP000789901">
    <property type="component" value="Unassembled WGS sequence"/>
</dbReference>
<gene>
    <name evidence="2" type="ORF">GMARGA_LOCUS35778</name>
</gene>
<evidence type="ECO:0000256" key="1">
    <source>
        <dbReference type="SAM" id="MobiDB-lite"/>
    </source>
</evidence>
<feature type="region of interest" description="Disordered" evidence="1">
    <location>
        <begin position="30"/>
        <end position="50"/>
    </location>
</feature>
<keyword evidence="3" id="KW-1185">Reference proteome</keyword>
<accession>A0ABN7WW40</accession>
<comment type="caution">
    <text evidence="2">The sequence shown here is derived from an EMBL/GenBank/DDBJ whole genome shotgun (WGS) entry which is preliminary data.</text>
</comment>
<feature type="non-terminal residue" evidence="2">
    <location>
        <position position="1"/>
    </location>
</feature>
<feature type="region of interest" description="Disordered" evidence="1">
    <location>
        <begin position="1"/>
        <end position="20"/>
    </location>
</feature>
<organism evidence="2 3">
    <name type="scientific">Gigaspora margarita</name>
    <dbReference type="NCBI Taxonomy" id="4874"/>
    <lineage>
        <taxon>Eukaryota</taxon>
        <taxon>Fungi</taxon>
        <taxon>Fungi incertae sedis</taxon>
        <taxon>Mucoromycota</taxon>
        <taxon>Glomeromycotina</taxon>
        <taxon>Glomeromycetes</taxon>
        <taxon>Diversisporales</taxon>
        <taxon>Gigasporaceae</taxon>
        <taxon>Gigaspora</taxon>
    </lineage>
</organism>
<sequence length="50" mass="5955">FESPNTIRVPTALTSQDPQKRKLALILRKKRNKPQKNEKNEIDTYPTYHF</sequence>
<protein>
    <submittedName>
        <fullName evidence="2">6355_t:CDS:1</fullName>
    </submittedName>
</protein>
<feature type="non-terminal residue" evidence="2">
    <location>
        <position position="50"/>
    </location>
</feature>
<feature type="compositionally biased region" description="Polar residues" evidence="1">
    <location>
        <begin position="1"/>
        <end position="17"/>
    </location>
</feature>
<reference evidence="2 3" key="1">
    <citation type="submission" date="2021-06" db="EMBL/GenBank/DDBJ databases">
        <authorList>
            <person name="Kallberg Y."/>
            <person name="Tangrot J."/>
            <person name="Rosling A."/>
        </authorList>
    </citation>
    <scope>NUCLEOTIDE SEQUENCE [LARGE SCALE GENOMIC DNA]</scope>
    <source>
        <strain evidence="2 3">120-4 pot B 10/14</strain>
    </source>
</reference>
<evidence type="ECO:0000313" key="2">
    <source>
        <dbReference type="EMBL" id="CAG8842047.1"/>
    </source>
</evidence>
<name>A0ABN7WW40_GIGMA</name>
<evidence type="ECO:0000313" key="3">
    <source>
        <dbReference type="Proteomes" id="UP000789901"/>
    </source>
</evidence>